<dbReference type="AlphaFoldDB" id="A0A420J570"/>
<proteinExistence type="predicted"/>
<name>A0A420J570_9PEZI</name>
<sequence>MVQCQYQDRSHPKTLIWSTLYFSNPHGCLSSPTYLSRFLIVAVIPHSFTNGLTVKSTLWYTPLT</sequence>
<protein>
    <submittedName>
        <fullName evidence="1">Uncharacterized protein</fullName>
    </submittedName>
</protein>
<comment type="caution">
    <text evidence="1">The sequence shown here is derived from an EMBL/GenBank/DDBJ whole genome shotgun (WGS) entry which is preliminary data.</text>
</comment>
<accession>A0A420J570</accession>
<reference evidence="1 2" key="1">
    <citation type="journal article" date="2018" name="BMC Genomics">
        <title>Comparative genome analyses reveal sequence features reflecting distinct modes of host-adaptation between dicot and monocot powdery mildew.</title>
        <authorList>
            <person name="Wu Y."/>
            <person name="Ma X."/>
            <person name="Pan Z."/>
            <person name="Kale S.D."/>
            <person name="Song Y."/>
            <person name="King H."/>
            <person name="Zhang Q."/>
            <person name="Presley C."/>
            <person name="Deng X."/>
            <person name="Wei C.I."/>
            <person name="Xiao S."/>
        </authorList>
    </citation>
    <scope>NUCLEOTIDE SEQUENCE [LARGE SCALE GENOMIC DNA]</scope>
    <source>
        <strain evidence="1">UCSC1</strain>
    </source>
</reference>
<dbReference type="Proteomes" id="UP000285405">
    <property type="component" value="Unassembled WGS sequence"/>
</dbReference>
<evidence type="ECO:0000313" key="1">
    <source>
        <dbReference type="EMBL" id="RKF81932.1"/>
    </source>
</evidence>
<gene>
    <name evidence="1" type="ORF">GcC1_020025b</name>
</gene>
<dbReference type="EMBL" id="MCBR01002023">
    <property type="protein sequence ID" value="RKF81932.1"/>
    <property type="molecule type" value="Genomic_DNA"/>
</dbReference>
<organism evidence="1 2">
    <name type="scientific">Golovinomyces cichoracearum</name>
    <dbReference type="NCBI Taxonomy" id="62708"/>
    <lineage>
        <taxon>Eukaryota</taxon>
        <taxon>Fungi</taxon>
        <taxon>Dikarya</taxon>
        <taxon>Ascomycota</taxon>
        <taxon>Pezizomycotina</taxon>
        <taxon>Leotiomycetes</taxon>
        <taxon>Erysiphales</taxon>
        <taxon>Erysiphaceae</taxon>
        <taxon>Golovinomyces</taxon>
    </lineage>
</organism>
<evidence type="ECO:0000313" key="2">
    <source>
        <dbReference type="Proteomes" id="UP000285405"/>
    </source>
</evidence>